<gene>
    <name evidence="8" type="ORF">HGP29_11095</name>
</gene>
<evidence type="ECO:0000313" key="9">
    <source>
        <dbReference type="Proteomes" id="UP000585050"/>
    </source>
</evidence>
<accession>A0A7X8XVX4</accession>
<proteinExistence type="predicted"/>
<dbReference type="EMBL" id="JABAIL010000003">
    <property type="protein sequence ID" value="NLR91757.1"/>
    <property type="molecule type" value="Genomic_DNA"/>
</dbReference>
<evidence type="ECO:0000256" key="7">
    <source>
        <dbReference type="ARBA" id="ARBA00023237"/>
    </source>
</evidence>
<dbReference type="Gene3D" id="2.160.20.10">
    <property type="entry name" value="Single-stranded right-handed beta-helix, Pectin lyase-like"/>
    <property type="match status" value="2"/>
</dbReference>
<keyword evidence="6" id="KW-0472">Membrane</keyword>
<comment type="subcellular location">
    <subcellularLocation>
        <location evidence="1">Cell envelope</location>
    </subcellularLocation>
    <subcellularLocation>
        <location evidence="2">Cell outer membrane</location>
    </subcellularLocation>
    <subcellularLocation>
        <location evidence="3">Secreted</location>
    </subcellularLocation>
</comment>
<dbReference type="PANTHER" id="PTHR11319:SF35">
    <property type="entry name" value="OUTER MEMBRANE PROTEIN PMPC-RELATED"/>
    <property type="match status" value="1"/>
</dbReference>
<dbReference type="SUPFAM" id="SSF51126">
    <property type="entry name" value="Pectin lyase-like"/>
    <property type="match status" value="2"/>
</dbReference>
<evidence type="ECO:0000256" key="6">
    <source>
        <dbReference type="ARBA" id="ARBA00023136"/>
    </source>
</evidence>
<dbReference type="GO" id="GO:0009279">
    <property type="term" value="C:cell outer membrane"/>
    <property type="evidence" value="ECO:0007669"/>
    <property type="project" value="UniProtKB-SubCell"/>
</dbReference>
<feature type="non-terminal residue" evidence="8">
    <location>
        <position position="654"/>
    </location>
</feature>
<keyword evidence="5" id="KW-0732">Signal</keyword>
<evidence type="ECO:0000256" key="4">
    <source>
        <dbReference type="ARBA" id="ARBA00022525"/>
    </source>
</evidence>
<keyword evidence="9" id="KW-1185">Reference proteome</keyword>
<dbReference type="InterPro" id="IPR003368">
    <property type="entry name" value="POMP_repeat"/>
</dbReference>
<keyword evidence="4" id="KW-0964">Secreted</keyword>
<dbReference type="Proteomes" id="UP000585050">
    <property type="component" value="Unassembled WGS sequence"/>
</dbReference>
<dbReference type="RefSeq" id="WP_211093268.1">
    <property type="nucleotide sequence ID" value="NZ_JABAIL010000003.1"/>
</dbReference>
<dbReference type="SMART" id="SM00710">
    <property type="entry name" value="PbH1"/>
    <property type="match status" value="10"/>
</dbReference>
<dbReference type="GO" id="GO:0005576">
    <property type="term" value="C:extracellular region"/>
    <property type="evidence" value="ECO:0007669"/>
    <property type="project" value="UniProtKB-SubCell"/>
</dbReference>
<dbReference type="PANTHER" id="PTHR11319">
    <property type="entry name" value="G PROTEIN-COUPLED RECEPTOR-RELATED"/>
    <property type="match status" value="1"/>
</dbReference>
<reference evidence="8 9" key="1">
    <citation type="submission" date="2020-04" db="EMBL/GenBank/DDBJ databases">
        <title>Flammeovirga sp. SR4, a novel species isolated from seawater.</title>
        <authorList>
            <person name="Wang X."/>
        </authorList>
    </citation>
    <scope>NUCLEOTIDE SEQUENCE [LARGE SCALE GENOMIC DNA]</scope>
    <source>
        <strain evidence="8 9">SR4</strain>
    </source>
</reference>
<evidence type="ECO:0000256" key="3">
    <source>
        <dbReference type="ARBA" id="ARBA00004613"/>
    </source>
</evidence>
<evidence type="ECO:0000313" key="8">
    <source>
        <dbReference type="EMBL" id="NLR91757.1"/>
    </source>
</evidence>
<dbReference type="InterPro" id="IPR006626">
    <property type="entry name" value="PbH1"/>
</dbReference>
<evidence type="ECO:0000256" key="1">
    <source>
        <dbReference type="ARBA" id="ARBA00004196"/>
    </source>
</evidence>
<keyword evidence="7" id="KW-0998">Cell outer membrane</keyword>
<dbReference type="AlphaFoldDB" id="A0A7X8XVX4"/>
<protein>
    <submittedName>
        <fullName evidence="8">Uncharacterized protein</fullName>
    </submittedName>
</protein>
<evidence type="ECO:0000256" key="5">
    <source>
        <dbReference type="ARBA" id="ARBA00022729"/>
    </source>
</evidence>
<dbReference type="Pfam" id="PF02415">
    <property type="entry name" value="Chlam_PMP"/>
    <property type="match status" value="2"/>
</dbReference>
<evidence type="ECO:0000256" key="2">
    <source>
        <dbReference type="ARBA" id="ARBA00004442"/>
    </source>
</evidence>
<dbReference type="InterPro" id="IPR011050">
    <property type="entry name" value="Pectin_lyase_fold/virulence"/>
</dbReference>
<sequence length="654" mass="67636">MKRIFTVIITCLLCHLAMGQSVKIGEQDYASINAAITAANENDVIEIRGQHNLTAVVALNKTVTLQGEDPTTDIISNNGSTRVINITAANTIIKNLTIQGGTTSSSTGGGIYANNVSGITLDNLIVKNNKAKQGGGLAIGGTDATITNCKILDNEATVGVGGGLFVINRNAGGKDISVDIENTSISSNIAKTNGGAIGFDHNGEGDYYVAINLVNSTLNENEAGNEGGAIFTKSIAHTTNTSTSVIGVELYHTTIVHNTLGSGSSGSRYGIYYYKNGSSVPSGRLNIYNSIIALNAISSGTDVNFGNTDTENLYNSILGRVANESGNITNSDNYETAITNAELLLSASLETKEGSTNETYTFTGSSIAKDYFKATAKDLVTEDALGQTRDALPDAGAFEFVPAPFDPVNTVFNTTTSTQYYTLQEAIDDASAEDVITINGTHKEQIIITKSLTLQGDDASEDILEGLANQVINNGSVIQVSGGDIDVNFNHFTVTGGDAAGNGGGINILDVTGLVSFADMTISGNTTSTGHGGGISAVGSDVEIVNTTIENNTTQATTERFGGGLFIAPGLSLAEGATVTVKKTTFNNNTTAKSGGAIGIEGRYKNGNPVALVLENVTIFGNTAGNGGAIFTKAADLATDNTQSNISLVVDHST</sequence>
<comment type="caution">
    <text evidence="8">The sequence shown here is derived from an EMBL/GenBank/DDBJ whole genome shotgun (WGS) entry which is preliminary data.</text>
</comment>
<name>A0A7X8XVX4_9BACT</name>
<dbReference type="NCBIfam" id="TIGR01376">
    <property type="entry name" value="POMP_repeat"/>
    <property type="match status" value="1"/>
</dbReference>
<organism evidence="8 9">
    <name type="scientific">Flammeovirga agarivorans</name>
    <dbReference type="NCBI Taxonomy" id="2726742"/>
    <lineage>
        <taxon>Bacteria</taxon>
        <taxon>Pseudomonadati</taxon>
        <taxon>Bacteroidota</taxon>
        <taxon>Cytophagia</taxon>
        <taxon>Cytophagales</taxon>
        <taxon>Flammeovirgaceae</taxon>
        <taxon>Flammeovirga</taxon>
    </lineage>
</organism>
<dbReference type="InterPro" id="IPR012334">
    <property type="entry name" value="Pectin_lyas_fold"/>
</dbReference>